<evidence type="ECO:0000259" key="4">
    <source>
        <dbReference type="PROSITE" id="PS50043"/>
    </source>
</evidence>
<dbReference type="RefSeq" id="WP_189329927.1">
    <property type="nucleotide sequence ID" value="NZ_BMQZ01000003.1"/>
</dbReference>
<dbReference type="InterPro" id="IPR016032">
    <property type="entry name" value="Sig_transdc_resp-reg_C-effctor"/>
</dbReference>
<dbReference type="InterPro" id="IPR036388">
    <property type="entry name" value="WH-like_DNA-bd_sf"/>
</dbReference>
<accession>A0ABM7M7E1</accession>
<keyword evidence="2" id="KW-0238">DNA-binding</keyword>
<dbReference type="EMBL" id="AP023356">
    <property type="protein sequence ID" value="BCJ47523.1"/>
    <property type="molecule type" value="Genomic_DNA"/>
</dbReference>
<dbReference type="PROSITE" id="PS00622">
    <property type="entry name" value="HTH_LUXR_1"/>
    <property type="match status" value="1"/>
</dbReference>
<dbReference type="SUPFAM" id="SSF46894">
    <property type="entry name" value="C-terminal effector domain of the bipartite response regulators"/>
    <property type="match status" value="1"/>
</dbReference>
<protein>
    <submittedName>
        <fullName evidence="5">LuxR family transcriptional regulator</fullName>
    </submittedName>
</protein>
<name>A0ABM7M7E1_9ACTN</name>
<dbReference type="Gene3D" id="1.10.10.10">
    <property type="entry name" value="Winged helix-like DNA-binding domain superfamily/Winged helix DNA-binding domain"/>
    <property type="match status" value="1"/>
</dbReference>
<evidence type="ECO:0000313" key="5">
    <source>
        <dbReference type="EMBL" id="BCJ47523.1"/>
    </source>
</evidence>
<evidence type="ECO:0000256" key="1">
    <source>
        <dbReference type="ARBA" id="ARBA00023015"/>
    </source>
</evidence>
<dbReference type="InterPro" id="IPR049945">
    <property type="entry name" value="AAA_22"/>
</dbReference>
<dbReference type="PANTHER" id="PTHR44688">
    <property type="entry name" value="DNA-BINDING TRANSCRIPTIONAL ACTIVATOR DEVR_DOSR"/>
    <property type="match status" value="1"/>
</dbReference>
<dbReference type="PROSITE" id="PS50043">
    <property type="entry name" value="HTH_LUXR_2"/>
    <property type="match status" value="1"/>
</dbReference>
<dbReference type="Proteomes" id="UP000676967">
    <property type="component" value="Chromosome"/>
</dbReference>
<dbReference type="SMART" id="SM00421">
    <property type="entry name" value="HTH_LUXR"/>
    <property type="match status" value="1"/>
</dbReference>
<evidence type="ECO:0000256" key="3">
    <source>
        <dbReference type="ARBA" id="ARBA00023163"/>
    </source>
</evidence>
<dbReference type="Pfam" id="PF13401">
    <property type="entry name" value="AAA_22"/>
    <property type="match status" value="1"/>
</dbReference>
<proteinExistence type="predicted"/>
<keyword evidence="3" id="KW-0804">Transcription</keyword>
<reference evidence="5 6" key="1">
    <citation type="submission" date="2020-08" db="EMBL/GenBank/DDBJ databases">
        <title>Whole genome shotgun sequence of Actinoplanes ianthinogenes NBRC 13996.</title>
        <authorList>
            <person name="Komaki H."/>
            <person name="Tamura T."/>
        </authorList>
    </citation>
    <scope>NUCLEOTIDE SEQUENCE [LARGE SCALE GENOMIC DNA]</scope>
    <source>
        <strain evidence="5 6">NBRC 13996</strain>
    </source>
</reference>
<feature type="domain" description="HTH luxR-type" evidence="4">
    <location>
        <begin position="796"/>
        <end position="860"/>
    </location>
</feature>
<dbReference type="SUPFAM" id="SSF52540">
    <property type="entry name" value="P-loop containing nucleoside triphosphate hydrolases"/>
    <property type="match status" value="1"/>
</dbReference>
<dbReference type="PANTHER" id="PTHR44688:SF16">
    <property type="entry name" value="DNA-BINDING TRANSCRIPTIONAL ACTIVATOR DEVR_DOSR"/>
    <property type="match status" value="1"/>
</dbReference>
<dbReference type="Pfam" id="PF00196">
    <property type="entry name" value="GerE"/>
    <property type="match status" value="1"/>
</dbReference>
<dbReference type="CDD" id="cd06170">
    <property type="entry name" value="LuxR_C_like"/>
    <property type="match status" value="1"/>
</dbReference>
<dbReference type="PRINTS" id="PR00038">
    <property type="entry name" value="HTHLUXR"/>
</dbReference>
<evidence type="ECO:0000256" key="2">
    <source>
        <dbReference type="ARBA" id="ARBA00023125"/>
    </source>
</evidence>
<keyword evidence="6" id="KW-1185">Reference proteome</keyword>
<sequence>MRAGQDRRPGHVERPWPFTGRDVELRAAAAAIRPGAAGIVVAGPAGVGKTRLAREVLTAAAGRRTDVVWAHGSTAARPFPLGAFAGLLTVPPGDAAETIGRALGELARRRPLVLAVDDAHLLDEHSAIVLHRVVVRRLAPVLVTLRTGEPAPDTVTSLWKDDHLPRLDLAPLDPAGTVGLVARVLGGPVESASAHRLWTLTQGSPLFLRHLLAGEVSAGRFTPASGIWRWTSEPALSPELTGLLEREIGDLPAGLRDVVDLVALAEPVTIPTVSALTSPADLEAAEDRGLVRTDERVVRLAHPLYGEVRRAAMGRLRARRLRGLVARTLEAAPDPIPRAVLTLDSDLGPDPALFLRAAEAATRMYDLPLAERLARAAAATGDPVARLVHASALSWLSRGEEAEAILVDLAGNPPDIGTRAVAHLHRTGNLFFTMARPAEARAALAEAESTGAAPMHVAAMSLALSAATGELPLVLARGPRLLHDDLPDDLARILVASGVSAAAAVTGMTGLLDEAAVVGGLTADRVPTGIPGFGLADFQVLGHRLAGAPERADDRARRMRAASADLPGPARLMGLVIAGHAALAAGRVRDALLPLREAWAGLADSGHEFRFRCRTLLATALAQTGQATPAAPLLAGVAAGQHPAYRLYAPDDLLARAWGAAAEGSTTEARGHAVAAAGLARETGAPAFEVLAWQTAVQFGDAGAALPRLTALAGLSPRAAAACAHARAWADQDGQALCTAADAWSRLGDLVAAGDAAAQAADVHRGQKRRGSALAAAALAGKLAERSGARTPALAVAVRPLPLTAREREIVVLAARGWSNKDIAERLTVSVRTVEGHLYRAGRKLGVAERGALAGVLGVE</sequence>
<gene>
    <name evidence="5" type="ORF">Aiant_81800</name>
</gene>
<organism evidence="5 6">
    <name type="scientific">Actinoplanes ianthinogenes</name>
    <dbReference type="NCBI Taxonomy" id="122358"/>
    <lineage>
        <taxon>Bacteria</taxon>
        <taxon>Bacillati</taxon>
        <taxon>Actinomycetota</taxon>
        <taxon>Actinomycetes</taxon>
        <taxon>Micromonosporales</taxon>
        <taxon>Micromonosporaceae</taxon>
        <taxon>Actinoplanes</taxon>
    </lineage>
</organism>
<dbReference type="InterPro" id="IPR027417">
    <property type="entry name" value="P-loop_NTPase"/>
</dbReference>
<evidence type="ECO:0000313" key="6">
    <source>
        <dbReference type="Proteomes" id="UP000676967"/>
    </source>
</evidence>
<dbReference type="InterPro" id="IPR000792">
    <property type="entry name" value="Tscrpt_reg_LuxR_C"/>
</dbReference>
<dbReference type="Gene3D" id="3.40.50.300">
    <property type="entry name" value="P-loop containing nucleotide triphosphate hydrolases"/>
    <property type="match status" value="1"/>
</dbReference>
<keyword evidence="1" id="KW-0805">Transcription regulation</keyword>